<feature type="region of interest" description="Disordered" evidence="10">
    <location>
        <begin position="445"/>
        <end position="475"/>
    </location>
</feature>
<dbReference type="InterPro" id="IPR038441">
    <property type="entry name" value="THAP_Znf_sf"/>
</dbReference>
<dbReference type="GO" id="GO:0008138">
    <property type="term" value="F:protein tyrosine/serine/threonine phosphatase activity"/>
    <property type="evidence" value="ECO:0007669"/>
    <property type="project" value="TreeGrafter"/>
</dbReference>
<feature type="compositionally biased region" description="Acidic residues" evidence="10">
    <location>
        <begin position="491"/>
        <end position="509"/>
    </location>
</feature>
<protein>
    <recommendedName>
        <fullName evidence="2">protein-tyrosine-phosphatase</fullName>
        <ecNumber evidence="2">3.1.3.48</ecNumber>
    </recommendedName>
</protein>
<dbReference type="InterPro" id="IPR016130">
    <property type="entry name" value="Tyr_Pase_AS"/>
</dbReference>
<reference evidence="14" key="2">
    <citation type="submission" date="2021-09" db="EMBL/GenBank/DDBJ databases">
        <authorList>
            <person name="Jia N."/>
            <person name="Wang J."/>
            <person name="Shi W."/>
            <person name="Du L."/>
            <person name="Sun Y."/>
            <person name="Zhan W."/>
            <person name="Jiang J."/>
            <person name="Wang Q."/>
            <person name="Zhang B."/>
            <person name="Ji P."/>
            <person name="Sakyi L.B."/>
            <person name="Cui X."/>
            <person name="Yuan T."/>
            <person name="Jiang B."/>
            <person name="Yang W."/>
            <person name="Lam T.T.-Y."/>
            <person name="Chang Q."/>
            <person name="Ding S."/>
            <person name="Wang X."/>
            <person name="Zhu J."/>
            <person name="Ruan X."/>
            <person name="Zhao L."/>
            <person name="Wei J."/>
            <person name="Que T."/>
            <person name="Du C."/>
            <person name="Cheng J."/>
            <person name="Dai P."/>
            <person name="Han X."/>
            <person name="Huang E."/>
            <person name="Gao Y."/>
            <person name="Liu J."/>
            <person name="Shao H."/>
            <person name="Ye R."/>
            <person name="Li L."/>
            <person name="Wei W."/>
            <person name="Wang X."/>
            <person name="Wang C."/>
            <person name="Huo Q."/>
            <person name="Li W."/>
            <person name="Guo W."/>
            <person name="Chen H."/>
            <person name="Chen S."/>
            <person name="Zhou L."/>
            <person name="Zhou L."/>
            <person name="Ni X."/>
            <person name="Tian J."/>
            <person name="Zhou Y."/>
            <person name="Sheng Y."/>
            <person name="Liu T."/>
            <person name="Pan Y."/>
            <person name="Xia L."/>
            <person name="Li J."/>
            <person name="Zhao F."/>
            <person name="Cao W."/>
        </authorList>
    </citation>
    <scope>NUCLEOTIDE SEQUENCE</scope>
    <source>
        <strain evidence="14">Rmic-2018</strain>
        <tissue evidence="14">Larvae</tissue>
    </source>
</reference>
<dbReference type="SMART" id="SM00195">
    <property type="entry name" value="DSPc"/>
    <property type="match status" value="1"/>
</dbReference>
<dbReference type="PROSITE" id="PS00383">
    <property type="entry name" value="TYR_PHOSPHATASE_1"/>
    <property type="match status" value="1"/>
</dbReference>
<dbReference type="SMART" id="SM00980">
    <property type="entry name" value="THAP"/>
    <property type="match status" value="1"/>
</dbReference>
<evidence type="ECO:0000256" key="5">
    <source>
        <dbReference type="ARBA" id="ARBA00022801"/>
    </source>
</evidence>
<evidence type="ECO:0000256" key="8">
    <source>
        <dbReference type="ARBA" id="ARBA00023125"/>
    </source>
</evidence>
<dbReference type="InterPro" id="IPR006612">
    <property type="entry name" value="THAP_Znf"/>
</dbReference>
<dbReference type="EC" id="3.1.3.48" evidence="2"/>
<comment type="caution">
    <text evidence="14">The sequence shown here is derived from an EMBL/GenBank/DDBJ whole genome shotgun (WGS) entry which is preliminary data.</text>
</comment>
<dbReference type="PANTHER" id="PTHR45848:SF4">
    <property type="entry name" value="DUAL SPECIFICITY PROTEIN PHOSPHATASE 12"/>
    <property type="match status" value="1"/>
</dbReference>
<dbReference type="InterPro" id="IPR000340">
    <property type="entry name" value="Dual-sp_phosphatase_cat-dom"/>
</dbReference>
<dbReference type="SMART" id="SM00692">
    <property type="entry name" value="DM3"/>
    <property type="match status" value="1"/>
</dbReference>
<dbReference type="Pfam" id="PF05485">
    <property type="entry name" value="THAP"/>
    <property type="match status" value="1"/>
</dbReference>
<dbReference type="SUPFAM" id="SSF52799">
    <property type="entry name" value="(Phosphotyrosine protein) phosphatases II"/>
    <property type="match status" value="1"/>
</dbReference>
<dbReference type="PROSITE" id="PS50056">
    <property type="entry name" value="TYR_PHOSPHATASE_2"/>
    <property type="match status" value="1"/>
</dbReference>
<feature type="domain" description="Tyrosine-protein phosphatase" evidence="11">
    <location>
        <begin position="29"/>
        <end position="168"/>
    </location>
</feature>
<dbReference type="PROSITE" id="PS50950">
    <property type="entry name" value="ZF_THAP"/>
    <property type="match status" value="1"/>
</dbReference>
<keyword evidence="15" id="KW-1185">Reference proteome</keyword>
<evidence type="ECO:0000256" key="2">
    <source>
        <dbReference type="ARBA" id="ARBA00013064"/>
    </source>
</evidence>
<gene>
    <name evidence="14" type="ORF">HPB51_024953</name>
</gene>
<keyword evidence="5" id="KW-0378">Hydrolase</keyword>
<dbReference type="GO" id="GO:0008270">
    <property type="term" value="F:zinc ion binding"/>
    <property type="evidence" value="ECO:0007669"/>
    <property type="project" value="UniProtKB-KW"/>
</dbReference>
<dbReference type="PROSITE" id="PS50054">
    <property type="entry name" value="TYR_PHOSPHATASE_DUAL"/>
    <property type="match status" value="1"/>
</dbReference>
<evidence type="ECO:0000313" key="15">
    <source>
        <dbReference type="Proteomes" id="UP000821866"/>
    </source>
</evidence>
<dbReference type="GO" id="GO:0004725">
    <property type="term" value="F:protein tyrosine phosphatase activity"/>
    <property type="evidence" value="ECO:0007669"/>
    <property type="project" value="UniProtKB-EC"/>
</dbReference>
<evidence type="ECO:0000259" key="12">
    <source>
        <dbReference type="PROSITE" id="PS50056"/>
    </source>
</evidence>
<feature type="domain" description="Tyrosine specific protein phosphatases" evidence="12">
    <location>
        <begin position="86"/>
        <end position="146"/>
    </location>
</feature>
<dbReference type="SUPFAM" id="SSF57716">
    <property type="entry name" value="Glucocorticoid receptor-like (DNA-binding domain)"/>
    <property type="match status" value="1"/>
</dbReference>
<evidence type="ECO:0000256" key="4">
    <source>
        <dbReference type="ARBA" id="ARBA00022771"/>
    </source>
</evidence>
<dbReference type="Gene3D" id="6.20.210.20">
    <property type="entry name" value="THAP domain"/>
    <property type="match status" value="1"/>
</dbReference>
<dbReference type="InterPro" id="IPR020422">
    <property type="entry name" value="TYR_PHOSPHATASE_DUAL_dom"/>
</dbReference>
<keyword evidence="8 9" id="KW-0238">DNA-binding</keyword>
<keyword evidence="7" id="KW-0904">Protein phosphatase</keyword>
<keyword evidence="6" id="KW-0862">Zinc</keyword>
<evidence type="ECO:0000259" key="11">
    <source>
        <dbReference type="PROSITE" id="PS50054"/>
    </source>
</evidence>
<evidence type="ECO:0000256" key="1">
    <source>
        <dbReference type="ARBA" id="ARBA00008601"/>
    </source>
</evidence>
<dbReference type="InterPro" id="IPR000387">
    <property type="entry name" value="Tyr_Pase_dom"/>
</dbReference>
<feature type="domain" description="THAP-type" evidence="13">
    <location>
        <begin position="181"/>
        <end position="280"/>
    </location>
</feature>
<feature type="region of interest" description="Disordered" evidence="10">
    <location>
        <begin position="490"/>
        <end position="509"/>
    </location>
</feature>
<dbReference type="InterPro" id="IPR029021">
    <property type="entry name" value="Prot-tyrosine_phosphatase-like"/>
</dbReference>
<dbReference type="CDD" id="cd14498">
    <property type="entry name" value="DSP"/>
    <property type="match status" value="1"/>
</dbReference>
<evidence type="ECO:0000313" key="14">
    <source>
        <dbReference type="EMBL" id="KAH8034494.1"/>
    </source>
</evidence>
<evidence type="ECO:0000259" key="13">
    <source>
        <dbReference type="PROSITE" id="PS50950"/>
    </source>
</evidence>
<dbReference type="VEuPathDB" id="VectorBase:LOC119161550"/>
<dbReference type="GO" id="GO:0005634">
    <property type="term" value="C:nucleus"/>
    <property type="evidence" value="ECO:0007669"/>
    <property type="project" value="TreeGrafter"/>
</dbReference>
<dbReference type="Proteomes" id="UP000821866">
    <property type="component" value="Chromosome 2"/>
</dbReference>
<evidence type="ECO:0000256" key="3">
    <source>
        <dbReference type="ARBA" id="ARBA00022723"/>
    </source>
</evidence>
<dbReference type="PANTHER" id="PTHR45848">
    <property type="entry name" value="DUAL SPECIFICITY PROTEIN PHOSPHATASE 12 FAMILY MEMBER"/>
    <property type="match status" value="1"/>
</dbReference>
<dbReference type="GO" id="GO:0003677">
    <property type="term" value="F:DNA binding"/>
    <property type="evidence" value="ECO:0007669"/>
    <property type="project" value="UniProtKB-UniRule"/>
</dbReference>
<evidence type="ECO:0000256" key="7">
    <source>
        <dbReference type="ARBA" id="ARBA00022912"/>
    </source>
</evidence>
<sequence length="509" mass="57125">MSAEARAGDGRQSLLESADNTAYPKSMPLCSLVEDGLYLGGRDAAEDEELIQGFGITHVLTVDTYRLTFEGNVVCLYLYAEDRAEEDLLSRFHEACDFIEKGQQSGACLVHCRFGVSRSATLVAAHLMRKYALGYAEALHKLKERRFCIGPNAGFVAQLKLFQKMGYKVDKADLQFRLFVLERLSHLAKKGCSSGYRSNKAKASLFCFPSSAELREKWKRAIPRLEAGGFSFESKNVRVCEKHFDASDVVRTDEHIVNGVVVSLQQERPRLRTNAVPRIFDVLPAYLTKPQTKSRGYLKVPSSRLLALLKIVEEHVETYTVQNIACGDVFTLCFTSKIVPHTPGCSIAWWDTRWKEPEERLCQTSIFVEPTAWLFNQARALQGRVTCPNCHGKLGNYNWSGLYCECGACAQPGFHITPSKVDRAVGGSEPIKAYLRNRNRPATKECGPAYSRLEEEPDDRENNSPCSYKNLLDDPDSDKVELISACCQLEEQPESDNSEQELNEEQQDG</sequence>
<proteinExistence type="inferred from homology"/>
<keyword evidence="4 9" id="KW-0863">Zinc-finger</keyword>
<dbReference type="EMBL" id="JABSTU010000004">
    <property type="protein sequence ID" value="KAH8034494.1"/>
    <property type="molecule type" value="Genomic_DNA"/>
</dbReference>
<organism evidence="14 15">
    <name type="scientific">Rhipicephalus microplus</name>
    <name type="common">Cattle tick</name>
    <name type="synonym">Boophilus microplus</name>
    <dbReference type="NCBI Taxonomy" id="6941"/>
    <lineage>
        <taxon>Eukaryota</taxon>
        <taxon>Metazoa</taxon>
        <taxon>Ecdysozoa</taxon>
        <taxon>Arthropoda</taxon>
        <taxon>Chelicerata</taxon>
        <taxon>Arachnida</taxon>
        <taxon>Acari</taxon>
        <taxon>Parasitiformes</taxon>
        <taxon>Ixodida</taxon>
        <taxon>Ixodoidea</taxon>
        <taxon>Ixodidae</taxon>
        <taxon>Rhipicephalinae</taxon>
        <taxon>Rhipicephalus</taxon>
        <taxon>Boophilus</taxon>
    </lineage>
</organism>
<accession>A0A9J6EJJ4</accession>
<reference evidence="14" key="1">
    <citation type="journal article" date="2020" name="Cell">
        <title>Large-Scale Comparative Analyses of Tick Genomes Elucidate Their Genetic Diversity and Vector Capacities.</title>
        <authorList>
            <consortium name="Tick Genome and Microbiome Consortium (TIGMIC)"/>
            <person name="Jia N."/>
            <person name="Wang J."/>
            <person name="Shi W."/>
            <person name="Du L."/>
            <person name="Sun Y."/>
            <person name="Zhan W."/>
            <person name="Jiang J.F."/>
            <person name="Wang Q."/>
            <person name="Zhang B."/>
            <person name="Ji P."/>
            <person name="Bell-Sakyi L."/>
            <person name="Cui X.M."/>
            <person name="Yuan T.T."/>
            <person name="Jiang B.G."/>
            <person name="Yang W.F."/>
            <person name="Lam T.T."/>
            <person name="Chang Q.C."/>
            <person name="Ding S.J."/>
            <person name="Wang X.J."/>
            <person name="Zhu J.G."/>
            <person name="Ruan X.D."/>
            <person name="Zhao L."/>
            <person name="Wei J.T."/>
            <person name="Ye R.Z."/>
            <person name="Que T.C."/>
            <person name="Du C.H."/>
            <person name="Zhou Y.H."/>
            <person name="Cheng J.X."/>
            <person name="Dai P.F."/>
            <person name="Guo W.B."/>
            <person name="Han X.H."/>
            <person name="Huang E.J."/>
            <person name="Li L.F."/>
            <person name="Wei W."/>
            <person name="Gao Y.C."/>
            <person name="Liu J.Z."/>
            <person name="Shao H.Z."/>
            <person name="Wang X."/>
            <person name="Wang C.C."/>
            <person name="Yang T.C."/>
            <person name="Huo Q.B."/>
            <person name="Li W."/>
            <person name="Chen H.Y."/>
            <person name="Chen S.E."/>
            <person name="Zhou L.G."/>
            <person name="Ni X.B."/>
            <person name="Tian J.H."/>
            <person name="Sheng Y."/>
            <person name="Liu T."/>
            <person name="Pan Y.S."/>
            <person name="Xia L.Y."/>
            <person name="Li J."/>
            <person name="Zhao F."/>
            <person name="Cao W.C."/>
        </authorList>
    </citation>
    <scope>NUCLEOTIDE SEQUENCE</scope>
    <source>
        <strain evidence="14">Rmic-2018</strain>
    </source>
</reference>
<dbReference type="Pfam" id="PF00782">
    <property type="entry name" value="DSPc"/>
    <property type="match status" value="1"/>
</dbReference>
<name>A0A9J6EJJ4_RHIMP</name>
<evidence type="ECO:0000256" key="6">
    <source>
        <dbReference type="ARBA" id="ARBA00022833"/>
    </source>
</evidence>
<comment type="similarity">
    <text evidence="1">Belongs to the protein-tyrosine phosphatase family. Non-receptor class dual specificity subfamily.</text>
</comment>
<evidence type="ECO:0000256" key="10">
    <source>
        <dbReference type="SAM" id="MobiDB-lite"/>
    </source>
</evidence>
<dbReference type="Gene3D" id="3.90.190.10">
    <property type="entry name" value="Protein tyrosine phosphatase superfamily"/>
    <property type="match status" value="1"/>
</dbReference>
<dbReference type="AlphaFoldDB" id="A0A9J6EJJ4"/>
<evidence type="ECO:0000256" key="9">
    <source>
        <dbReference type="PROSITE-ProRule" id="PRU00309"/>
    </source>
</evidence>
<keyword evidence="3" id="KW-0479">Metal-binding</keyword>